<dbReference type="Proteomes" id="UP000825935">
    <property type="component" value="Chromosome 29"/>
</dbReference>
<gene>
    <name evidence="2" type="ORF">KP509_29G049900</name>
</gene>
<accession>A0A8T2R6U5</accession>
<dbReference type="Gene3D" id="3.40.50.720">
    <property type="entry name" value="NAD(P)-binding Rossmann-like Domain"/>
    <property type="match status" value="1"/>
</dbReference>
<dbReference type="InterPro" id="IPR002347">
    <property type="entry name" value="SDR_fam"/>
</dbReference>
<dbReference type="Pfam" id="PF00106">
    <property type="entry name" value="adh_short"/>
    <property type="match status" value="1"/>
</dbReference>
<dbReference type="SUPFAM" id="SSF51735">
    <property type="entry name" value="NAD(P)-binding Rossmann-fold domains"/>
    <property type="match status" value="1"/>
</dbReference>
<keyword evidence="3" id="KW-1185">Reference proteome</keyword>
<sequence length="278" mass="30319">MVWPFARAHTSSGFNSRSTAEDVTDGIDASKLTAIVTGASSGVGAETARVLVKRGAHVIMAVRNVSAGEEVKRRILKETNNARVHVLQLDLSSLDSVGNFVNEFEALNLPLNILVNNAGVMACSYELSTDGIELQFATNHIGHFLLTNLLLDNMKRTAQESGNEGRIVNVSSTAHYITYSGGIRFTAINEKSGYNSWLAYGQSKLSNILHAKELTRRFQGAATQCFVALHPSLKDVSGKYFVDSNEAKPSAQAEDPLLAKRLWEFSDDLISKRCGQKE</sequence>
<dbReference type="InterPro" id="IPR036291">
    <property type="entry name" value="NAD(P)-bd_dom_sf"/>
</dbReference>
<feature type="region of interest" description="Disordered" evidence="1">
    <location>
        <begin position="1"/>
        <end position="20"/>
    </location>
</feature>
<dbReference type="CDD" id="cd05327">
    <property type="entry name" value="retinol-DH_like_SDR_c_like"/>
    <property type="match status" value="1"/>
</dbReference>
<feature type="compositionally biased region" description="Polar residues" evidence="1">
    <location>
        <begin position="9"/>
        <end position="18"/>
    </location>
</feature>
<dbReference type="InterPro" id="IPR055280">
    <property type="entry name" value="TIC32"/>
</dbReference>
<dbReference type="EMBL" id="CM035434">
    <property type="protein sequence ID" value="KAH7292060.1"/>
    <property type="molecule type" value="Genomic_DNA"/>
</dbReference>
<evidence type="ECO:0000313" key="2">
    <source>
        <dbReference type="EMBL" id="KAH7292059.1"/>
    </source>
</evidence>
<dbReference type="EMBL" id="CM035434">
    <property type="protein sequence ID" value="KAH7292059.1"/>
    <property type="molecule type" value="Genomic_DNA"/>
</dbReference>
<dbReference type="PANTHER" id="PTHR48476">
    <property type="entry name" value="SHORT-CHAIN DEHYDROGENASE TIC 32, CHLOROPLASTIC-LIKE"/>
    <property type="match status" value="1"/>
</dbReference>
<protein>
    <recommendedName>
        <fullName evidence="4">Short-chain dehydrogenase TIC 32, chloroplastic</fullName>
    </recommendedName>
</protein>
<dbReference type="OrthoDB" id="191139at2759"/>
<evidence type="ECO:0008006" key="4">
    <source>
        <dbReference type="Google" id="ProtNLM"/>
    </source>
</evidence>
<dbReference type="PRINTS" id="PR00081">
    <property type="entry name" value="GDHRDH"/>
</dbReference>
<proteinExistence type="predicted"/>
<comment type="caution">
    <text evidence="2">The sequence shown here is derived from an EMBL/GenBank/DDBJ whole genome shotgun (WGS) entry which is preliminary data.</text>
</comment>
<organism evidence="2 3">
    <name type="scientific">Ceratopteris richardii</name>
    <name type="common">Triangle waterfern</name>
    <dbReference type="NCBI Taxonomy" id="49495"/>
    <lineage>
        <taxon>Eukaryota</taxon>
        <taxon>Viridiplantae</taxon>
        <taxon>Streptophyta</taxon>
        <taxon>Embryophyta</taxon>
        <taxon>Tracheophyta</taxon>
        <taxon>Polypodiopsida</taxon>
        <taxon>Polypodiidae</taxon>
        <taxon>Polypodiales</taxon>
        <taxon>Pteridineae</taxon>
        <taxon>Pteridaceae</taxon>
        <taxon>Parkerioideae</taxon>
        <taxon>Ceratopteris</taxon>
    </lineage>
</organism>
<dbReference type="AlphaFoldDB" id="A0A8T2R6U5"/>
<reference evidence="2" key="1">
    <citation type="submission" date="2021-08" db="EMBL/GenBank/DDBJ databases">
        <title>WGS assembly of Ceratopteris richardii.</title>
        <authorList>
            <person name="Marchant D.B."/>
            <person name="Chen G."/>
            <person name="Jenkins J."/>
            <person name="Shu S."/>
            <person name="Leebens-Mack J."/>
            <person name="Grimwood J."/>
            <person name="Schmutz J."/>
            <person name="Soltis P."/>
            <person name="Soltis D."/>
            <person name="Chen Z.-H."/>
        </authorList>
    </citation>
    <scope>NUCLEOTIDE SEQUENCE</scope>
    <source>
        <strain evidence="2">Whitten #5841</strain>
        <tissue evidence="2">Leaf</tissue>
    </source>
</reference>
<name>A0A8T2R6U5_CERRI</name>
<evidence type="ECO:0000256" key="1">
    <source>
        <dbReference type="SAM" id="MobiDB-lite"/>
    </source>
</evidence>
<evidence type="ECO:0000313" key="3">
    <source>
        <dbReference type="Proteomes" id="UP000825935"/>
    </source>
</evidence>
<dbReference type="PANTHER" id="PTHR48476:SF1">
    <property type="entry name" value="SHORT-CHAIN DEHYDROGENASE TIC 32, CHLOROPLASTIC-LIKE"/>
    <property type="match status" value="1"/>
</dbReference>
<dbReference type="OMA" id="YFMDCRR"/>